<dbReference type="InterPro" id="IPR004839">
    <property type="entry name" value="Aminotransferase_I/II_large"/>
</dbReference>
<evidence type="ECO:0000256" key="2">
    <source>
        <dbReference type="ARBA" id="ARBA00007441"/>
    </source>
</evidence>
<dbReference type="Gene3D" id="3.40.640.10">
    <property type="entry name" value="Type I PLP-dependent aspartate aminotransferase-like (Major domain)"/>
    <property type="match status" value="1"/>
</dbReference>
<dbReference type="SUPFAM" id="SSF53383">
    <property type="entry name" value="PLP-dependent transferases"/>
    <property type="match status" value="1"/>
</dbReference>
<feature type="modified residue" description="N6-(pyridoxal phosphate)lysine" evidence="5">
    <location>
        <position position="254"/>
    </location>
</feature>
<dbReference type="InterPro" id="IPR015424">
    <property type="entry name" value="PyrdxlP-dep_Trfase"/>
</dbReference>
<feature type="domain" description="Aminotransferase class I/classII large" evidence="6">
    <location>
        <begin position="46"/>
        <end position="410"/>
    </location>
</feature>
<evidence type="ECO:0000313" key="8">
    <source>
        <dbReference type="Proteomes" id="UP001417504"/>
    </source>
</evidence>
<evidence type="ECO:0000256" key="3">
    <source>
        <dbReference type="ARBA" id="ARBA00022898"/>
    </source>
</evidence>
<protein>
    <recommendedName>
        <fullName evidence="6">Aminotransferase class I/classII large domain-containing protein</fullName>
    </recommendedName>
</protein>
<dbReference type="PANTHER" id="PTHR45744:SF11">
    <property type="entry name" value="TYROSINE AMINOTRANSFERASE"/>
    <property type="match status" value="1"/>
</dbReference>
<dbReference type="PANTHER" id="PTHR45744">
    <property type="entry name" value="TYROSINE AMINOTRANSFERASE"/>
    <property type="match status" value="1"/>
</dbReference>
<comment type="similarity">
    <text evidence="2 4">Belongs to the class-I pyridoxal-phosphate-dependent aminotransferase family.</text>
</comment>
<dbReference type="CDD" id="cd00609">
    <property type="entry name" value="AAT_like"/>
    <property type="match status" value="1"/>
</dbReference>
<dbReference type="GO" id="GO:0004838">
    <property type="term" value="F:L-tyrosine-2-oxoglutarate transaminase activity"/>
    <property type="evidence" value="ECO:0007669"/>
    <property type="project" value="TreeGrafter"/>
</dbReference>
<gene>
    <name evidence="7" type="ORF">Sjap_025773</name>
</gene>
<dbReference type="FunFam" id="3.90.1150.10:FF:000040">
    <property type="entry name" value="Tyrosine aminotransferase"/>
    <property type="match status" value="1"/>
</dbReference>
<dbReference type="EMBL" id="JBBNAE010000011">
    <property type="protein sequence ID" value="KAK9085362.1"/>
    <property type="molecule type" value="Genomic_DNA"/>
</dbReference>
<dbReference type="PIRSF" id="PIRSF000517">
    <property type="entry name" value="Tyr_transaminase"/>
    <property type="match status" value="1"/>
</dbReference>
<comment type="caution">
    <text evidence="7">The sequence shown here is derived from an EMBL/GenBank/DDBJ whole genome shotgun (WGS) entry which is preliminary data.</text>
</comment>
<dbReference type="InterPro" id="IPR015421">
    <property type="entry name" value="PyrdxlP-dep_Trfase_major"/>
</dbReference>
<dbReference type="GO" id="GO:0030170">
    <property type="term" value="F:pyridoxal phosphate binding"/>
    <property type="evidence" value="ECO:0007669"/>
    <property type="project" value="InterPro"/>
</dbReference>
<organism evidence="7 8">
    <name type="scientific">Stephania japonica</name>
    <dbReference type="NCBI Taxonomy" id="461633"/>
    <lineage>
        <taxon>Eukaryota</taxon>
        <taxon>Viridiplantae</taxon>
        <taxon>Streptophyta</taxon>
        <taxon>Embryophyta</taxon>
        <taxon>Tracheophyta</taxon>
        <taxon>Spermatophyta</taxon>
        <taxon>Magnoliopsida</taxon>
        <taxon>Ranunculales</taxon>
        <taxon>Menispermaceae</taxon>
        <taxon>Menispermoideae</taxon>
        <taxon>Cissampelideae</taxon>
        <taxon>Stephania</taxon>
    </lineage>
</organism>
<evidence type="ECO:0000256" key="5">
    <source>
        <dbReference type="PIRSR" id="PIRSR000517-1"/>
    </source>
</evidence>
<accession>A0AAP0HHV1</accession>
<dbReference type="AlphaFoldDB" id="A0AAP0HHV1"/>
<dbReference type="FunFam" id="3.40.640.10:FF:000048">
    <property type="entry name" value="tyrosine aminotransferase"/>
    <property type="match status" value="1"/>
</dbReference>
<evidence type="ECO:0000256" key="1">
    <source>
        <dbReference type="ARBA" id="ARBA00001933"/>
    </source>
</evidence>
<evidence type="ECO:0000256" key="4">
    <source>
        <dbReference type="PIRNR" id="PIRNR000517"/>
    </source>
</evidence>
<comment type="cofactor">
    <cofactor evidence="1 4 5">
        <name>pyridoxal 5'-phosphate</name>
        <dbReference type="ChEBI" id="CHEBI:597326"/>
    </cofactor>
</comment>
<proteinExistence type="inferred from homology"/>
<keyword evidence="8" id="KW-1185">Reference proteome</keyword>
<dbReference type="Proteomes" id="UP001417504">
    <property type="component" value="Unassembled WGS sequence"/>
</dbReference>
<dbReference type="GO" id="GO:0006572">
    <property type="term" value="P:L-tyrosine catabolic process"/>
    <property type="evidence" value="ECO:0007669"/>
    <property type="project" value="TreeGrafter"/>
</dbReference>
<name>A0AAP0HHV1_9MAGN</name>
<dbReference type="Gene3D" id="3.90.1150.10">
    <property type="entry name" value="Aspartate Aminotransferase, domain 1"/>
    <property type="match status" value="1"/>
</dbReference>
<keyword evidence="3 4" id="KW-0663">Pyridoxal phosphate</keyword>
<dbReference type="InterPro" id="IPR005958">
    <property type="entry name" value="TyrNic_aminoTrfase"/>
</dbReference>
<evidence type="ECO:0000259" key="6">
    <source>
        <dbReference type="Pfam" id="PF00155"/>
    </source>
</evidence>
<reference evidence="7 8" key="1">
    <citation type="submission" date="2024-01" db="EMBL/GenBank/DDBJ databases">
        <title>Genome assemblies of Stephania.</title>
        <authorList>
            <person name="Yang L."/>
        </authorList>
    </citation>
    <scope>NUCLEOTIDE SEQUENCE [LARGE SCALE GENOMIC DNA]</scope>
    <source>
        <strain evidence="7">QJT</strain>
        <tissue evidence="7">Leaf</tissue>
    </source>
</reference>
<dbReference type="InterPro" id="IPR015422">
    <property type="entry name" value="PyrdxlP-dep_Trfase_small"/>
</dbReference>
<sequence length="421" mass="46432">MKLSVFDQMEMGVNKWEANSAVSDVSIRGILGMLNGLCDSDDRRAVIQLGHGDPSVFPCFRTSQIAEDAVVDAIRSGKFNSYAPSFGFPPARRAVAEFLSRDLPYTMSPDDIFLTVGCIQAIEIVVSALARPRANILLPRPGFPLYESHAALNSIEIRHFDLLPNKSWEVDLESVESLANENTVAIVIINPGNPCGTVFSYQHLLKIAETAKKLGICVVSDEVYGHIAFGNKPFVPMGVFGSIVPVVTLGSLSKRWIVPGWRIGWIGMNDRGGVLKQTKFVDKIKGIISVSSDPPTFVQAAIPKILAKTSKDFFNKFASILRQCSDICFNQLREIKCLSCPNKPDGSMFMMVQLHVSKLEDVIDDLDFCIKLAKEESVIVLPGFVLGLKGWLRITFAVDPSSLEEGMQRIKAFCNRHAKLH</sequence>
<evidence type="ECO:0000313" key="7">
    <source>
        <dbReference type="EMBL" id="KAK9085362.1"/>
    </source>
</evidence>
<dbReference type="Pfam" id="PF00155">
    <property type="entry name" value="Aminotran_1_2"/>
    <property type="match status" value="1"/>
</dbReference>
<dbReference type="NCBIfam" id="TIGR01265">
    <property type="entry name" value="tyr_nico_aTase"/>
    <property type="match status" value="1"/>
</dbReference>